<protein>
    <recommendedName>
        <fullName evidence="5">Cilia- and flagella-associated protein 418</fullName>
    </recommendedName>
</protein>
<keyword evidence="8" id="KW-1185">Reference proteome</keyword>
<dbReference type="Pfam" id="PF14996">
    <property type="entry name" value="RMP"/>
    <property type="match status" value="1"/>
</dbReference>
<feature type="region of interest" description="Disordered" evidence="6">
    <location>
        <begin position="13"/>
        <end position="91"/>
    </location>
</feature>
<dbReference type="OrthoDB" id="259905at2759"/>
<evidence type="ECO:0000256" key="3">
    <source>
        <dbReference type="ARBA" id="ARBA00022490"/>
    </source>
</evidence>
<feature type="compositionally biased region" description="Low complexity" evidence="6">
    <location>
        <begin position="47"/>
        <end position="75"/>
    </location>
</feature>
<gene>
    <name evidence="7" type="ORF">HYH02_005310</name>
</gene>
<evidence type="ECO:0000313" key="8">
    <source>
        <dbReference type="Proteomes" id="UP000613740"/>
    </source>
</evidence>
<evidence type="ECO:0000256" key="4">
    <source>
        <dbReference type="ARBA" id="ARBA00024819"/>
    </source>
</evidence>
<accession>A0A835WLT4</accession>
<evidence type="ECO:0000256" key="5">
    <source>
        <dbReference type="ARBA" id="ARBA00026215"/>
    </source>
</evidence>
<dbReference type="PANTHER" id="PTHR33958">
    <property type="entry name" value="PROTEIN C8ORF37"/>
    <property type="match status" value="1"/>
</dbReference>
<dbReference type="AlphaFoldDB" id="A0A835WLT4"/>
<comment type="function">
    <text evidence="4">May be involved in photoreceptor outer segment disk morphogenesis.</text>
</comment>
<dbReference type="InterPro" id="IPR029239">
    <property type="entry name" value="CFAP418"/>
</dbReference>
<dbReference type="EMBL" id="JAEHOD010000013">
    <property type="protein sequence ID" value="KAG2449786.1"/>
    <property type="molecule type" value="Genomic_DNA"/>
</dbReference>
<reference evidence="7" key="1">
    <citation type="journal article" date="2020" name="bioRxiv">
        <title>Comparative genomics of Chlamydomonas.</title>
        <authorList>
            <person name="Craig R.J."/>
            <person name="Hasan A.R."/>
            <person name="Ness R.W."/>
            <person name="Keightley P.D."/>
        </authorList>
    </citation>
    <scope>NUCLEOTIDE SEQUENCE</scope>
    <source>
        <strain evidence="7">CCAP 11/173</strain>
    </source>
</reference>
<evidence type="ECO:0000256" key="6">
    <source>
        <dbReference type="SAM" id="MobiDB-lite"/>
    </source>
</evidence>
<name>A0A835WLT4_9CHLO</name>
<evidence type="ECO:0000256" key="1">
    <source>
        <dbReference type="ARBA" id="ARBA00004437"/>
    </source>
</evidence>
<dbReference type="PANTHER" id="PTHR33958:SF1">
    <property type="entry name" value="CILIA- AND FLAGELLA-ASSOCIATED PROTEIN 418"/>
    <property type="match status" value="1"/>
</dbReference>
<keyword evidence="3" id="KW-0963">Cytoplasm</keyword>
<dbReference type="Proteomes" id="UP000613740">
    <property type="component" value="Unassembled WGS sequence"/>
</dbReference>
<comment type="caution">
    <text evidence="7">The sequence shown here is derived from an EMBL/GenBank/DDBJ whole genome shotgun (WGS) entry which is preliminary data.</text>
</comment>
<comment type="subcellular location">
    <subcellularLocation>
        <location evidence="2">Cytoplasm</location>
    </subcellularLocation>
    <subcellularLocation>
        <location evidence="1">Photoreceptor inner segment</location>
    </subcellularLocation>
</comment>
<proteinExistence type="predicted"/>
<sequence length="260" mass="27141">MALSVDDLLKELDDLPGKGSAALRPSASAAHHHGRSGSTPPPGQPLSSRVSVGPVPPSSGSAGGSSQSLNSQQGHGRTRSVSGTTSKKDDLDNLLGELDFGGTPYNSMNGRQGASALGTVTAAAAKLSATSSATSTAPPPSRGSSVLASKQKCTGVFTGGTAFPRGRMGAVGALTCCDALRCTKCDFRVEQFNGQEWHSDVDYLFFRNNFPNQDKMAPKMRSRPGSVAYCCQCSWLNATEQAKLDFSSELRWVCAGHLMP</sequence>
<organism evidence="7 8">
    <name type="scientific">Chlamydomonas schloesseri</name>
    <dbReference type="NCBI Taxonomy" id="2026947"/>
    <lineage>
        <taxon>Eukaryota</taxon>
        <taxon>Viridiplantae</taxon>
        <taxon>Chlorophyta</taxon>
        <taxon>core chlorophytes</taxon>
        <taxon>Chlorophyceae</taxon>
        <taxon>CS clade</taxon>
        <taxon>Chlamydomonadales</taxon>
        <taxon>Chlamydomonadaceae</taxon>
        <taxon>Chlamydomonas</taxon>
    </lineage>
</organism>
<evidence type="ECO:0000256" key="2">
    <source>
        <dbReference type="ARBA" id="ARBA00004496"/>
    </source>
</evidence>
<dbReference type="GO" id="GO:0005829">
    <property type="term" value="C:cytosol"/>
    <property type="evidence" value="ECO:0007669"/>
    <property type="project" value="TreeGrafter"/>
</dbReference>
<evidence type="ECO:0000313" key="7">
    <source>
        <dbReference type="EMBL" id="KAG2449786.1"/>
    </source>
</evidence>